<feature type="domain" description="Protein kinase" evidence="1">
    <location>
        <begin position="1"/>
        <end position="114"/>
    </location>
</feature>
<dbReference type="InterPro" id="IPR000719">
    <property type="entry name" value="Prot_kinase_dom"/>
</dbReference>
<dbReference type="Gene3D" id="1.10.510.10">
    <property type="entry name" value="Transferase(Phosphotransferase) domain 1"/>
    <property type="match status" value="1"/>
</dbReference>
<dbReference type="GO" id="GO:0007169">
    <property type="term" value="P:cell surface receptor protein tyrosine kinase signaling pathway"/>
    <property type="evidence" value="ECO:0007669"/>
    <property type="project" value="TreeGrafter"/>
</dbReference>
<keyword evidence="2" id="KW-0808">Transferase</keyword>
<sequence>KLNEENKLELESFKKKILSLFLRFSWQICDGMKFLTERNIIHRDLASRNILLDDNMIAKISDFGLCIFNNTKNSEITSIRLKKVLDNREKNNLNEKLPLRWLAPEILIKKNFSE</sequence>
<dbReference type="Pfam" id="PF07714">
    <property type="entry name" value="PK_Tyr_Ser-Thr"/>
    <property type="match status" value="1"/>
</dbReference>
<dbReference type="OrthoDB" id="5804305at2759"/>
<comment type="caution">
    <text evidence="2">The sequence shown here is derived from an EMBL/GenBank/DDBJ whole genome shotgun (WGS) entry which is preliminary data.</text>
</comment>
<dbReference type="InterPro" id="IPR001245">
    <property type="entry name" value="Ser-Thr/Tyr_kinase_cat_dom"/>
</dbReference>
<evidence type="ECO:0000259" key="1">
    <source>
        <dbReference type="PROSITE" id="PS50011"/>
    </source>
</evidence>
<name>A0A8S9ZYM3_9BILA</name>
<dbReference type="EMBL" id="JABEBT010000013">
    <property type="protein sequence ID" value="KAF7638350.1"/>
    <property type="molecule type" value="Genomic_DNA"/>
</dbReference>
<feature type="non-terminal residue" evidence="2">
    <location>
        <position position="114"/>
    </location>
</feature>
<dbReference type="GO" id="GO:0005524">
    <property type="term" value="F:ATP binding"/>
    <property type="evidence" value="ECO:0007669"/>
    <property type="project" value="InterPro"/>
</dbReference>
<evidence type="ECO:0000313" key="3">
    <source>
        <dbReference type="Proteomes" id="UP000605970"/>
    </source>
</evidence>
<dbReference type="PROSITE" id="PS00109">
    <property type="entry name" value="PROTEIN_KINASE_TYR"/>
    <property type="match status" value="1"/>
</dbReference>
<accession>A0A8S9ZYM3</accession>
<dbReference type="PANTHER" id="PTHR24416:SF600">
    <property type="entry name" value="PDGF- AND VEGF-RECEPTOR RELATED, ISOFORM J"/>
    <property type="match status" value="1"/>
</dbReference>
<dbReference type="GO" id="GO:0005886">
    <property type="term" value="C:plasma membrane"/>
    <property type="evidence" value="ECO:0007669"/>
    <property type="project" value="TreeGrafter"/>
</dbReference>
<gene>
    <name evidence="2" type="ORF">Mgra_00002328</name>
</gene>
<organism evidence="2 3">
    <name type="scientific">Meloidogyne graminicola</name>
    <dbReference type="NCBI Taxonomy" id="189291"/>
    <lineage>
        <taxon>Eukaryota</taxon>
        <taxon>Metazoa</taxon>
        <taxon>Ecdysozoa</taxon>
        <taxon>Nematoda</taxon>
        <taxon>Chromadorea</taxon>
        <taxon>Rhabditida</taxon>
        <taxon>Tylenchina</taxon>
        <taxon>Tylenchomorpha</taxon>
        <taxon>Tylenchoidea</taxon>
        <taxon>Meloidogynidae</taxon>
        <taxon>Meloidogyninae</taxon>
        <taxon>Meloidogyne</taxon>
    </lineage>
</organism>
<keyword evidence="2" id="KW-0418">Kinase</keyword>
<dbReference type="PROSITE" id="PS50011">
    <property type="entry name" value="PROTEIN_KINASE_DOM"/>
    <property type="match status" value="1"/>
</dbReference>
<proteinExistence type="predicted"/>
<reference evidence="2" key="1">
    <citation type="journal article" date="2020" name="Ecol. Evol.">
        <title>Genome structure and content of the rice root-knot nematode (Meloidogyne graminicola).</title>
        <authorList>
            <person name="Phan N.T."/>
            <person name="Danchin E.G.J."/>
            <person name="Klopp C."/>
            <person name="Perfus-Barbeoch L."/>
            <person name="Kozlowski D.K."/>
            <person name="Koutsovoulos G.D."/>
            <person name="Lopez-Roques C."/>
            <person name="Bouchez O."/>
            <person name="Zahm M."/>
            <person name="Besnard G."/>
            <person name="Bellafiore S."/>
        </authorList>
    </citation>
    <scope>NUCLEOTIDE SEQUENCE</scope>
    <source>
        <strain evidence="2">VN-18</strain>
    </source>
</reference>
<dbReference type="InterPro" id="IPR050122">
    <property type="entry name" value="RTK"/>
</dbReference>
<dbReference type="InterPro" id="IPR008266">
    <property type="entry name" value="Tyr_kinase_AS"/>
</dbReference>
<dbReference type="SUPFAM" id="SSF56112">
    <property type="entry name" value="Protein kinase-like (PK-like)"/>
    <property type="match status" value="1"/>
</dbReference>
<dbReference type="GO" id="GO:0004714">
    <property type="term" value="F:transmembrane receptor protein tyrosine kinase activity"/>
    <property type="evidence" value="ECO:0007669"/>
    <property type="project" value="TreeGrafter"/>
</dbReference>
<dbReference type="PANTHER" id="PTHR24416">
    <property type="entry name" value="TYROSINE-PROTEIN KINASE RECEPTOR"/>
    <property type="match status" value="1"/>
</dbReference>
<evidence type="ECO:0000313" key="2">
    <source>
        <dbReference type="EMBL" id="KAF7638350.1"/>
    </source>
</evidence>
<keyword evidence="3" id="KW-1185">Reference proteome</keyword>
<protein>
    <submittedName>
        <fullName evidence="2">Protein kinase domain-containing protein</fullName>
    </submittedName>
</protein>
<dbReference type="InterPro" id="IPR011009">
    <property type="entry name" value="Kinase-like_dom_sf"/>
</dbReference>
<feature type="non-terminal residue" evidence="2">
    <location>
        <position position="1"/>
    </location>
</feature>
<dbReference type="AlphaFoldDB" id="A0A8S9ZYM3"/>
<dbReference type="Proteomes" id="UP000605970">
    <property type="component" value="Unassembled WGS sequence"/>
</dbReference>
<dbReference type="GO" id="GO:0043235">
    <property type="term" value="C:receptor complex"/>
    <property type="evidence" value="ECO:0007669"/>
    <property type="project" value="TreeGrafter"/>
</dbReference>